<dbReference type="NCBIfam" id="TIGR00494">
    <property type="entry name" value="crcB"/>
    <property type="match status" value="1"/>
</dbReference>
<dbReference type="Pfam" id="PF02537">
    <property type="entry name" value="CRCB"/>
    <property type="match status" value="1"/>
</dbReference>
<dbReference type="AlphaFoldDB" id="A0A1M7UPQ9"/>
<evidence type="ECO:0000256" key="13">
    <source>
        <dbReference type="ARBA" id="ARBA00049940"/>
    </source>
</evidence>
<evidence type="ECO:0000256" key="4">
    <source>
        <dbReference type="ARBA" id="ARBA00022692"/>
    </source>
</evidence>
<feature type="transmembrane region" description="Helical" evidence="14">
    <location>
        <begin position="6"/>
        <end position="22"/>
    </location>
</feature>
<keyword evidence="16" id="KW-1185">Reference proteome</keyword>
<keyword evidence="9 14" id="KW-0472">Membrane</keyword>
<evidence type="ECO:0000256" key="5">
    <source>
        <dbReference type="ARBA" id="ARBA00022723"/>
    </source>
</evidence>
<dbReference type="RefSeq" id="WP_072774516.1">
    <property type="nucleotide sequence ID" value="NZ_FRDN01000015.1"/>
</dbReference>
<comment type="similarity">
    <text evidence="11 14">Belongs to the fluoride channel Fluc/FEX (TC 1.A.43) family.</text>
</comment>
<comment type="activity regulation">
    <text evidence="14">Na(+) is not transported, but it plays an essential structural role and its presence is essential for fluoride channel function.</text>
</comment>
<keyword evidence="3 14" id="KW-1003">Cell membrane</keyword>
<gene>
    <name evidence="14" type="primary">fluC</name>
    <name evidence="14" type="synonym">crcB</name>
    <name evidence="15" type="ORF">SAMN02745215_04334</name>
</gene>
<evidence type="ECO:0000256" key="1">
    <source>
        <dbReference type="ARBA" id="ARBA00004651"/>
    </source>
</evidence>
<dbReference type="EMBL" id="FRDN01000015">
    <property type="protein sequence ID" value="SHN85001.1"/>
    <property type="molecule type" value="Genomic_DNA"/>
</dbReference>
<dbReference type="InterPro" id="IPR003691">
    <property type="entry name" value="FluC"/>
</dbReference>
<reference evidence="16" key="1">
    <citation type="submission" date="2016-12" db="EMBL/GenBank/DDBJ databases">
        <authorList>
            <person name="Varghese N."/>
            <person name="Submissions S."/>
        </authorList>
    </citation>
    <scope>NUCLEOTIDE SEQUENCE [LARGE SCALE GENOMIC DNA]</scope>
    <source>
        <strain evidence="16">DSM 11544</strain>
    </source>
</reference>
<comment type="caution">
    <text evidence="14">Lacks conserved residue(s) required for the propagation of feature annotation.</text>
</comment>
<dbReference type="STRING" id="1121395.SAMN02745215_04334"/>
<keyword evidence="7 14" id="KW-0915">Sodium</keyword>
<evidence type="ECO:0000256" key="9">
    <source>
        <dbReference type="ARBA" id="ARBA00023136"/>
    </source>
</evidence>
<keyword evidence="2 14" id="KW-0813">Transport</keyword>
<dbReference type="GO" id="GO:0140114">
    <property type="term" value="P:cellular detoxification of fluoride"/>
    <property type="evidence" value="ECO:0007669"/>
    <property type="project" value="UniProtKB-UniRule"/>
</dbReference>
<comment type="function">
    <text evidence="13 14">Fluoride-specific ion channel. Important for reducing fluoride concentration in the cell, thus reducing its toxicity.</text>
</comment>
<name>A0A1M7UPQ9_9FIRM</name>
<evidence type="ECO:0000313" key="16">
    <source>
        <dbReference type="Proteomes" id="UP000184010"/>
    </source>
</evidence>
<evidence type="ECO:0000256" key="11">
    <source>
        <dbReference type="ARBA" id="ARBA00035120"/>
    </source>
</evidence>
<comment type="catalytic activity">
    <reaction evidence="12">
        <text>fluoride(in) = fluoride(out)</text>
        <dbReference type="Rhea" id="RHEA:76159"/>
        <dbReference type="ChEBI" id="CHEBI:17051"/>
    </reaction>
    <physiologicalReaction direction="left-to-right" evidence="12">
        <dbReference type="Rhea" id="RHEA:76160"/>
    </physiologicalReaction>
</comment>
<keyword evidence="4 14" id="KW-0812">Transmembrane</keyword>
<keyword evidence="10 14" id="KW-0407">Ion channel</keyword>
<evidence type="ECO:0000256" key="8">
    <source>
        <dbReference type="ARBA" id="ARBA00023065"/>
    </source>
</evidence>
<dbReference type="Proteomes" id="UP000184010">
    <property type="component" value="Unassembled WGS sequence"/>
</dbReference>
<evidence type="ECO:0000256" key="2">
    <source>
        <dbReference type="ARBA" id="ARBA00022448"/>
    </source>
</evidence>
<feature type="transmembrane region" description="Helical" evidence="14">
    <location>
        <begin position="92"/>
        <end position="113"/>
    </location>
</feature>
<dbReference type="GO" id="GO:0046872">
    <property type="term" value="F:metal ion binding"/>
    <property type="evidence" value="ECO:0007669"/>
    <property type="project" value="UniProtKB-KW"/>
</dbReference>
<evidence type="ECO:0000256" key="10">
    <source>
        <dbReference type="ARBA" id="ARBA00023303"/>
    </source>
</evidence>
<keyword evidence="8 14" id="KW-0406">Ion transport</keyword>
<protein>
    <recommendedName>
        <fullName evidence="14">Fluoride-specific ion channel FluC</fullName>
    </recommendedName>
</protein>
<evidence type="ECO:0000313" key="15">
    <source>
        <dbReference type="EMBL" id="SHN85001.1"/>
    </source>
</evidence>
<keyword evidence="6 14" id="KW-1133">Transmembrane helix</keyword>
<feature type="binding site" evidence="14">
    <location>
        <position position="71"/>
    </location>
    <ligand>
        <name>Na(+)</name>
        <dbReference type="ChEBI" id="CHEBI:29101"/>
        <note>structural</note>
    </ligand>
</feature>
<dbReference type="HAMAP" id="MF_00454">
    <property type="entry name" value="FluC"/>
    <property type="match status" value="1"/>
</dbReference>
<accession>A0A1M7UPQ9</accession>
<dbReference type="PANTHER" id="PTHR28259:SF16">
    <property type="entry name" value="FLUORIDE-SPECIFIC ION CHANNEL FLUC 2"/>
    <property type="match status" value="1"/>
</dbReference>
<evidence type="ECO:0000256" key="7">
    <source>
        <dbReference type="ARBA" id="ARBA00023053"/>
    </source>
</evidence>
<sequence length="118" mass="12770">MASHILLVGMGGFFGAIFRYFFSKKLNGEKLPIGTLTVNLSGAFLLGAIIGANLSTATTLLLGTGFLGAFTTFSTLKLEMAQLQLKKEHRVFILYTTITYGGGIALAYLGYWLGSFFR</sequence>
<organism evidence="15 16">
    <name type="scientific">Desulfitobacterium chlororespirans DSM 11544</name>
    <dbReference type="NCBI Taxonomy" id="1121395"/>
    <lineage>
        <taxon>Bacteria</taxon>
        <taxon>Bacillati</taxon>
        <taxon>Bacillota</taxon>
        <taxon>Clostridia</taxon>
        <taxon>Eubacteriales</taxon>
        <taxon>Desulfitobacteriaceae</taxon>
        <taxon>Desulfitobacterium</taxon>
    </lineage>
</organism>
<comment type="subcellular location">
    <subcellularLocation>
        <location evidence="1 14">Cell membrane</location>
        <topology evidence="1 14">Multi-pass membrane protein</topology>
    </subcellularLocation>
</comment>
<evidence type="ECO:0000256" key="3">
    <source>
        <dbReference type="ARBA" id="ARBA00022475"/>
    </source>
</evidence>
<evidence type="ECO:0000256" key="6">
    <source>
        <dbReference type="ARBA" id="ARBA00022989"/>
    </source>
</evidence>
<dbReference type="GO" id="GO:0062054">
    <property type="term" value="F:fluoride channel activity"/>
    <property type="evidence" value="ECO:0007669"/>
    <property type="project" value="UniProtKB-UniRule"/>
</dbReference>
<evidence type="ECO:0000256" key="14">
    <source>
        <dbReference type="HAMAP-Rule" id="MF_00454"/>
    </source>
</evidence>
<dbReference type="GO" id="GO:0005886">
    <property type="term" value="C:plasma membrane"/>
    <property type="evidence" value="ECO:0007669"/>
    <property type="project" value="UniProtKB-SubCell"/>
</dbReference>
<feature type="binding site" evidence="14">
    <location>
        <position position="68"/>
    </location>
    <ligand>
        <name>Na(+)</name>
        <dbReference type="ChEBI" id="CHEBI:29101"/>
        <note>structural</note>
    </ligand>
</feature>
<evidence type="ECO:0000256" key="12">
    <source>
        <dbReference type="ARBA" id="ARBA00035585"/>
    </source>
</evidence>
<dbReference type="PANTHER" id="PTHR28259">
    <property type="entry name" value="FLUORIDE EXPORT PROTEIN 1-RELATED"/>
    <property type="match status" value="1"/>
</dbReference>
<keyword evidence="5 14" id="KW-0479">Metal-binding</keyword>
<proteinExistence type="inferred from homology"/>